<proteinExistence type="inferred from homology"/>
<evidence type="ECO:0000256" key="6">
    <source>
        <dbReference type="SAM" id="Phobius"/>
    </source>
</evidence>
<dbReference type="EMBL" id="JAQIOY010000005">
    <property type="protein sequence ID" value="MDA7425855.1"/>
    <property type="molecule type" value="Genomic_DNA"/>
</dbReference>
<dbReference type="InterPro" id="IPR012506">
    <property type="entry name" value="TMEM86B-like"/>
</dbReference>
<name>A0ABT4XVI0_9RHOB</name>
<evidence type="ECO:0000256" key="2">
    <source>
        <dbReference type="ARBA" id="ARBA00007375"/>
    </source>
</evidence>
<sequence length="219" mass="22765">MAGGPVFGIVAALGAVSLGSAAIFPALKGYGWFRSGIKTLAIGAVSVWALYLGHFGLALALALSALGDLALSRPGERAFLIGIICFAAAHIAYVVLFLSAGFYDASPAAISDLYPRTAAALILVTIGFWLGRLYAKNAGALAMPVRAYVTIIVLMGLGALTLPANASGLLVMAGAMSFMISDALIGQQKFLNIGWTGQDFAIWWLYYIGQIAIFVGLSV</sequence>
<keyword evidence="8" id="KW-1185">Reference proteome</keyword>
<feature type="transmembrane region" description="Helical" evidence="6">
    <location>
        <begin position="78"/>
        <end position="98"/>
    </location>
</feature>
<dbReference type="Pfam" id="PF07947">
    <property type="entry name" value="YhhN"/>
    <property type="match status" value="1"/>
</dbReference>
<comment type="caution">
    <text evidence="7">The sequence shown here is derived from an EMBL/GenBank/DDBJ whole genome shotgun (WGS) entry which is preliminary data.</text>
</comment>
<evidence type="ECO:0000256" key="4">
    <source>
        <dbReference type="ARBA" id="ARBA00022989"/>
    </source>
</evidence>
<dbReference type="Proteomes" id="UP001210720">
    <property type="component" value="Unassembled WGS sequence"/>
</dbReference>
<dbReference type="RefSeq" id="WP_271433215.1">
    <property type="nucleotide sequence ID" value="NZ_JAQIOY010000005.1"/>
</dbReference>
<evidence type="ECO:0000313" key="8">
    <source>
        <dbReference type="Proteomes" id="UP001210720"/>
    </source>
</evidence>
<organism evidence="7 8">
    <name type="scientific">Thalassococcus lentus</name>
    <dbReference type="NCBI Taxonomy" id="1210524"/>
    <lineage>
        <taxon>Bacteria</taxon>
        <taxon>Pseudomonadati</taxon>
        <taxon>Pseudomonadota</taxon>
        <taxon>Alphaproteobacteria</taxon>
        <taxon>Rhodobacterales</taxon>
        <taxon>Roseobacteraceae</taxon>
        <taxon>Thalassococcus</taxon>
    </lineage>
</organism>
<evidence type="ECO:0000313" key="7">
    <source>
        <dbReference type="EMBL" id="MDA7425855.1"/>
    </source>
</evidence>
<evidence type="ECO:0000256" key="5">
    <source>
        <dbReference type="ARBA" id="ARBA00023136"/>
    </source>
</evidence>
<comment type="subcellular location">
    <subcellularLocation>
        <location evidence="1">Membrane</location>
        <topology evidence="1">Multi-pass membrane protein</topology>
    </subcellularLocation>
</comment>
<feature type="transmembrane region" description="Helical" evidence="6">
    <location>
        <begin position="147"/>
        <end position="180"/>
    </location>
</feature>
<gene>
    <name evidence="7" type="ORF">PFY00_14070</name>
</gene>
<protein>
    <submittedName>
        <fullName evidence="7">Lysoplasmalogenase family protein</fullName>
    </submittedName>
</protein>
<evidence type="ECO:0000256" key="1">
    <source>
        <dbReference type="ARBA" id="ARBA00004141"/>
    </source>
</evidence>
<comment type="similarity">
    <text evidence="2">Belongs to the TMEM86 family.</text>
</comment>
<feature type="transmembrane region" description="Helical" evidence="6">
    <location>
        <begin position="200"/>
        <end position="217"/>
    </location>
</feature>
<reference evidence="7 8" key="1">
    <citation type="submission" date="2023-01" db="EMBL/GenBank/DDBJ databases">
        <title>Thalassococcus onchidii sp. nov., isolated from a marine invertebrate from the South China Sea.</title>
        <authorList>
            <person name="Xu S."/>
            <person name="Liu Z."/>
            <person name="Xu Y."/>
        </authorList>
    </citation>
    <scope>NUCLEOTIDE SEQUENCE [LARGE SCALE GENOMIC DNA]</scope>
    <source>
        <strain evidence="7 8">KCTC 32084</strain>
    </source>
</reference>
<accession>A0ABT4XVI0</accession>
<keyword evidence="3 6" id="KW-0812">Transmembrane</keyword>
<evidence type="ECO:0000256" key="3">
    <source>
        <dbReference type="ARBA" id="ARBA00022692"/>
    </source>
</evidence>
<keyword evidence="4 6" id="KW-1133">Transmembrane helix</keyword>
<feature type="transmembrane region" description="Helical" evidence="6">
    <location>
        <begin position="45"/>
        <end position="66"/>
    </location>
</feature>
<feature type="transmembrane region" description="Helical" evidence="6">
    <location>
        <begin position="118"/>
        <end position="135"/>
    </location>
</feature>
<keyword evidence="5 6" id="KW-0472">Membrane</keyword>
<dbReference type="PANTHER" id="PTHR31885">
    <property type="entry name" value="GH04784P"/>
    <property type="match status" value="1"/>
</dbReference>
<dbReference type="PANTHER" id="PTHR31885:SF6">
    <property type="entry name" value="GH04784P"/>
    <property type="match status" value="1"/>
</dbReference>